<dbReference type="PANTHER" id="PTHR12526:SF638">
    <property type="entry name" value="SPORE COAT PROTEIN SA"/>
    <property type="match status" value="1"/>
</dbReference>
<organism evidence="2 3">
    <name type="scientific">Caballeronia hypogeia</name>
    <dbReference type="NCBI Taxonomy" id="1777140"/>
    <lineage>
        <taxon>Bacteria</taxon>
        <taxon>Pseudomonadati</taxon>
        <taxon>Pseudomonadota</taxon>
        <taxon>Betaproteobacteria</taxon>
        <taxon>Burkholderiales</taxon>
        <taxon>Burkholderiaceae</taxon>
        <taxon>Caballeronia</taxon>
    </lineage>
</organism>
<dbReference type="PANTHER" id="PTHR12526">
    <property type="entry name" value="GLYCOSYLTRANSFERASE"/>
    <property type="match status" value="1"/>
</dbReference>
<dbReference type="Proteomes" id="UP000054851">
    <property type="component" value="Unassembled WGS sequence"/>
</dbReference>
<protein>
    <submittedName>
        <fullName evidence="2">Glycosyl transferase</fullName>
    </submittedName>
</protein>
<dbReference type="InterPro" id="IPR028098">
    <property type="entry name" value="Glyco_trans_4-like_N"/>
</dbReference>
<dbReference type="AlphaFoldDB" id="A0A158CDW2"/>
<dbReference type="STRING" id="1777140.AWB79_05192"/>
<dbReference type="EMBL" id="FCOA02000021">
    <property type="protein sequence ID" value="SAK80461.1"/>
    <property type="molecule type" value="Genomic_DNA"/>
</dbReference>
<evidence type="ECO:0000313" key="2">
    <source>
        <dbReference type="EMBL" id="SAK80461.1"/>
    </source>
</evidence>
<dbReference type="SUPFAM" id="SSF53756">
    <property type="entry name" value="UDP-Glycosyltransferase/glycogen phosphorylase"/>
    <property type="match status" value="1"/>
</dbReference>
<dbReference type="Pfam" id="PF13477">
    <property type="entry name" value="Glyco_trans_4_2"/>
    <property type="match status" value="1"/>
</dbReference>
<gene>
    <name evidence="2" type="ORF">AWB79_05192</name>
</gene>
<comment type="caution">
    <text evidence="2">The sequence shown here is derived from an EMBL/GenBank/DDBJ whole genome shotgun (WGS) entry which is preliminary data.</text>
</comment>
<evidence type="ECO:0000313" key="3">
    <source>
        <dbReference type="Proteomes" id="UP000054851"/>
    </source>
</evidence>
<dbReference type="Pfam" id="PF13692">
    <property type="entry name" value="Glyco_trans_1_4"/>
    <property type="match status" value="1"/>
</dbReference>
<dbReference type="OrthoDB" id="9775208at2"/>
<evidence type="ECO:0000259" key="1">
    <source>
        <dbReference type="Pfam" id="PF13477"/>
    </source>
</evidence>
<dbReference type="CDD" id="cd03808">
    <property type="entry name" value="GT4_CapM-like"/>
    <property type="match status" value="1"/>
</dbReference>
<sequence>MNPRKVVLFANTDWYLYNFRLSLAKRLRDEGYEVVLLSPEGKYGPQMIEQGFRWQPVPMERRSLNPWRELMLIQWLAQFFARERPGIVHGFTIKGAVYGSIAAKLASVPVRINAIDGMGYVFTSNTAKARMLRPMVRHVMKLAFQGKSCALILQNPDDVSLFKEAKIVHDRTIRVVRGAGVDFKRFVPREEAAREPGQPLRVLLAARLIREKGIEEYAEAARILKSEKRSVRFLLAGSPDEGNPAAISVDKVRRWADEGLIEWLGHVSDMPALLSEIDVVALPSYYREGLPTTLVEGAACALPLITTDGPGCREVVSRNGEDGLIVPPRDGRALADAIRLLDDDRGLARKLGLAAHEKGLREFDETVVLDKLLATYRELGSRRRGPQIMQAESA</sequence>
<feature type="domain" description="Glycosyltransferase subfamily 4-like N-terminal" evidence="1">
    <location>
        <begin position="5"/>
        <end position="141"/>
    </location>
</feature>
<keyword evidence="3" id="KW-1185">Reference proteome</keyword>
<reference evidence="2" key="1">
    <citation type="submission" date="2016-01" db="EMBL/GenBank/DDBJ databases">
        <authorList>
            <person name="Peeters C."/>
        </authorList>
    </citation>
    <scope>NUCLEOTIDE SEQUENCE</scope>
    <source>
        <strain evidence="2">LMG 29322</strain>
    </source>
</reference>
<keyword evidence="2" id="KW-0808">Transferase</keyword>
<dbReference type="Gene3D" id="3.40.50.2000">
    <property type="entry name" value="Glycogen Phosphorylase B"/>
    <property type="match status" value="2"/>
</dbReference>
<dbReference type="RefSeq" id="WP_061170271.1">
    <property type="nucleotide sequence ID" value="NZ_FCOA02000021.1"/>
</dbReference>
<proteinExistence type="predicted"/>
<accession>A0A158CDW2</accession>
<dbReference type="GO" id="GO:0016757">
    <property type="term" value="F:glycosyltransferase activity"/>
    <property type="evidence" value="ECO:0007669"/>
    <property type="project" value="UniProtKB-ARBA"/>
</dbReference>
<name>A0A158CDW2_9BURK</name>